<dbReference type="Pfam" id="PF00574">
    <property type="entry name" value="CLP_protease"/>
    <property type="match status" value="1"/>
</dbReference>
<dbReference type="PRINTS" id="PR00127">
    <property type="entry name" value="CLPPROTEASEP"/>
</dbReference>
<name>A0ABY4X3Z0_9SPHN</name>
<dbReference type="SUPFAM" id="SSF52096">
    <property type="entry name" value="ClpP/crotonase"/>
    <property type="match status" value="1"/>
</dbReference>
<keyword evidence="9" id="KW-1185">Reference proteome</keyword>
<evidence type="ECO:0000313" key="9">
    <source>
        <dbReference type="Proteomes" id="UP001056937"/>
    </source>
</evidence>
<dbReference type="NCBIfam" id="NF045540">
    <property type="entry name" value="scaf_prot_MCP1"/>
    <property type="match status" value="1"/>
</dbReference>
<dbReference type="Gene3D" id="3.90.226.10">
    <property type="entry name" value="2-enoyl-CoA Hydratase, Chain A, domain 1"/>
    <property type="match status" value="1"/>
</dbReference>
<dbReference type="PANTHER" id="PTHR10381">
    <property type="entry name" value="ATP-DEPENDENT CLP PROTEASE PROTEOLYTIC SUBUNIT"/>
    <property type="match status" value="1"/>
</dbReference>
<accession>A0ABY4X3Z0</accession>
<organism evidence="8 9">
    <name type="scientific">Sphingomonas morindae</name>
    <dbReference type="NCBI Taxonomy" id="1541170"/>
    <lineage>
        <taxon>Bacteria</taxon>
        <taxon>Pseudomonadati</taxon>
        <taxon>Pseudomonadota</taxon>
        <taxon>Alphaproteobacteria</taxon>
        <taxon>Sphingomonadales</taxon>
        <taxon>Sphingomonadaceae</taxon>
        <taxon>Sphingomonas</taxon>
    </lineage>
</organism>
<evidence type="ECO:0000256" key="4">
    <source>
        <dbReference type="ARBA" id="ARBA00022801"/>
    </source>
</evidence>
<dbReference type="Pfam" id="PF25209">
    <property type="entry name" value="Phage_capsid_4"/>
    <property type="match status" value="1"/>
</dbReference>
<dbReference type="Proteomes" id="UP001056937">
    <property type="component" value="Chromosome 1"/>
</dbReference>
<dbReference type="EMBL" id="CP084930">
    <property type="protein sequence ID" value="USI71622.1"/>
    <property type="molecule type" value="Genomic_DNA"/>
</dbReference>
<dbReference type="PANTHER" id="PTHR10381:SF70">
    <property type="entry name" value="ATP-DEPENDENT CLP PROTEASE PROTEOLYTIC SUBUNIT"/>
    <property type="match status" value="1"/>
</dbReference>
<reference evidence="8" key="1">
    <citation type="journal article" date="2022" name="Toxins">
        <title>Genomic Analysis of Sphingopyxis sp. USTB-05 for Biodegrading Cyanobacterial Hepatotoxins.</title>
        <authorList>
            <person name="Liu C."/>
            <person name="Xu Q."/>
            <person name="Zhao Z."/>
            <person name="Zhang H."/>
            <person name="Liu X."/>
            <person name="Yin C."/>
            <person name="Liu Y."/>
            <person name="Yan H."/>
        </authorList>
    </citation>
    <scope>NUCLEOTIDE SEQUENCE</scope>
    <source>
        <strain evidence="8">NBD5</strain>
    </source>
</reference>
<evidence type="ECO:0000256" key="7">
    <source>
        <dbReference type="SAM" id="MobiDB-lite"/>
    </source>
</evidence>
<feature type="region of interest" description="Disordered" evidence="7">
    <location>
        <begin position="196"/>
        <end position="221"/>
    </location>
</feature>
<proteinExistence type="inferred from homology"/>
<evidence type="ECO:0000256" key="6">
    <source>
        <dbReference type="RuleBase" id="RU003567"/>
    </source>
</evidence>
<keyword evidence="3 8" id="KW-0645">Protease</keyword>
<evidence type="ECO:0000256" key="1">
    <source>
        <dbReference type="ARBA" id="ARBA00007039"/>
    </source>
</evidence>
<protein>
    <recommendedName>
        <fullName evidence="6">ATP-dependent Clp protease proteolytic subunit</fullName>
    </recommendedName>
</protein>
<evidence type="ECO:0000256" key="3">
    <source>
        <dbReference type="ARBA" id="ARBA00022670"/>
    </source>
</evidence>
<gene>
    <name evidence="8" type="ORF">LHA26_09760</name>
</gene>
<keyword evidence="2" id="KW-0963">Cytoplasm</keyword>
<dbReference type="RefSeq" id="WP_252165435.1">
    <property type="nucleotide sequence ID" value="NZ_CP084930.1"/>
</dbReference>
<dbReference type="GO" id="GO:0006508">
    <property type="term" value="P:proteolysis"/>
    <property type="evidence" value="ECO:0007669"/>
    <property type="project" value="UniProtKB-KW"/>
</dbReference>
<keyword evidence="4" id="KW-0378">Hydrolase</keyword>
<dbReference type="InterPro" id="IPR001907">
    <property type="entry name" value="ClpP"/>
</dbReference>
<dbReference type="NCBIfam" id="NF045542">
    <property type="entry name" value="Clp_rel_HeadMat"/>
    <property type="match status" value="1"/>
</dbReference>
<sequence>MAEILIYGIVGDDWDGLDAQSIVLALGQSDGDLDVRINSPGGYVMEGLAIVNALNREKAKGRKVTTHIDGLAASMASVIAMVGDEIVMADNALMMIHNPWDCACGDANELRAAADQLDRIRDQLVGIYAKQTGLSAEDLIPLLDAETWMTAEQALEQNFCTAISPAATAAASFVKPFGFRKAPDSPLISPVAMARAQRTAPAAPPNQENPMSGQNQGGGTVTPPATSVIAITAADVQAAVAAERTRVSEIRALGVKHKIEASVIDGLISSDTSVASAREKILDALSERSDTANIGHNAITITADARDKWLDGAANWLMVRAGVAGIVAKAAAARGETLKIDAGEFRGVSCVDLARESLLNAGVRMAARDPKIIVGKAMTARNEITQTTGDFGVLLENVLHKVLQAAYATTTDTWSRVCGIGTINDFRPHNRYLRGTFGALDNLNEAGEFRNKAIPDGAKEQITGKTKGNIIALSRQAIINDDLGVFSGLTVDIGRAAKLTIEVDFYTLLGLNNGLGPIMNDGKTLFHADHANILAGAAPSVVAFDACRVAMARQKDISGNEFLDIRPAAWLGPIELGGTVRTINDALYDPDTVNKLQKPNMVRGLFADIVDTPRLTGAPWYAFADKDTAPAIEVAFLDGVQEPFLESEEGWRVDGTEWKVRLDYAIGGVNYRSASRNPGA</sequence>
<evidence type="ECO:0000256" key="2">
    <source>
        <dbReference type="ARBA" id="ARBA00022490"/>
    </source>
</evidence>
<dbReference type="InterPro" id="IPR029045">
    <property type="entry name" value="ClpP/crotonase-like_dom_sf"/>
</dbReference>
<dbReference type="InterPro" id="IPR023562">
    <property type="entry name" value="ClpP/TepA"/>
</dbReference>
<evidence type="ECO:0000313" key="8">
    <source>
        <dbReference type="EMBL" id="USI71622.1"/>
    </source>
</evidence>
<dbReference type="CDD" id="cd07016">
    <property type="entry name" value="S14_ClpP_1"/>
    <property type="match status" value="1"/>
</dbReference>
<dbReference type="GO" id="GO:0008233">
    <property type="term" value="F:peptidase activity"/>
    <property type="evidence" value="ECO:0007669"/>
    <property type="project" value="UniProtKB-KW"/>
</dbReference>
<keyword evidence="5" id="KW-0720">Serine protease</keyword>
<evidence type="ECO:0000256" key="5">
    <source>
        <dbReference type="ARBA" id="ARBA00022825"/>
    </source>
</evidence>
<comment type="similarity">
    <text evidence="1 6">Belongs to the peptidase S14 family.</text>
</comment>